<gene>
    <name evidence="1" type="ORF">P43SY_010403</name>
</gene>
<dbReference type="AlphaFoldDB" id="A0AAD5L8V0"/>
<comment type="caution">
    <text evidence="1">The sequence shown here is derived from an EMBL/GenBank/DDBJ whole genome shotgun (WGS) entry which is preliminary data.</text>
</comment>
<dbReference type="Proteomes" id="UP001209570">
    <property type="component" value="Unassembled WGS sequence"/>
</dbReference>
<dbReference type="EMBL" id="JAKCXM010001366">
    <property type="protein sequence ID" value="KAJ0391035.1"/>
    <property type="molecule type" value="Genomic_DNA"/>
</dbReference>
<sequence>MVTVKDEEVRPLSFSDAVLKVVKPTAPFQIERTPKEFRQLETALNKWSETHGNNSPPCQFCAPFVRAESAKGLVGLLTSPFKPKKTLQQWEDWLSTAIQHVRSVDLATASPCAGVRHIPSLLARFLLQEFASDVIF</sequence>
<protein>
    <submittedName>
        <fullName evidence="1">Uncharacterized protein</fullName>
    </submittedName>
</protein>
<evidence type="ECO:0000313" key="1">
    <source>
        <dbReference type="EMBL" id="KAJ0391035.1"/>
    </source>
</evidence>
<proteinExistence type="predicted"/>
<name>A0AAD5L8V0_PYTIN</name>
<accession>A0AAD5L8V0</accession>
<reference evidence="1" key="1">
    <citation type="submission" date="2021-12" db="EMBL/GenBank/DDBJ databases">
        <title>Prjna785345.</title>
        <authorList>
            <person name="Rujirawat T."/>
            <person name="Krajaejun T."/>
        </authorList>
    </citation>
    <scope>NUCLEOTIDE SEQUENCE</scope>
    <source>
        <strain evidence="1">Pi057C3</strain>
    </source>
</reference>
<evidence type="ECO:0000313" key="2">
    <source>
        <dbReference type="Proteomes" id="UP001209570"/>
    </source>
</evidence>
<organism evidence="1 2">
    <name type="scientific">Pythium insidiosum</name>
    <name type="common">Pythiosis disease agent</name>
    <dbReference type="NCBI Taxonomy" id="114742"/>
    <lineage>
        <taxon>Eukaryota</taxon>
        <taxon>Sar</taxon>
        <taxon>Stramenopiles</taxon>
        <taxon>Oomycota</taxon>
        <taxon>Peronosporomycetes</taxon>
        <taxon>Pythiales</taxon>
        <taxon>Pythiaceae</taxon>
        <taxon>Pythium</taxon>
    </lineage>
</organism>
<keyword evidence="2" id="KW-1185">Reference proteome</keyword>